<gene>
    <name evidence="2" type="ORF">NDU88_000270</name>
</gene>
<name>A0AAV7TEI0_PLEWA</name>
<evidence type="ECO:0000313" key="2">
    <source>
        <dbReference type="EMBL" id="KAJ1174979.1"/>
    </source>
</evidence>
<comment type="caution">
    <text evidence="2">The sequence shown here is derived from an EMBL/GenBank/DDBJ whole genome shotgun (WGS) entry which is preliminary data.</text>
</comment>
<dbReference type="PANTHER" id="PTHR45913:SF19">
    <property type="entry name" value="LOW QUALITY PROTEIN: ZINC FINGER BED DOMAIN-CONTAINING PROTEIN 5-LIKE"/>
    <property type="match status" value="1"/>
</dbReference>
<evidence type="ECO:0000256" key="1">
    <source>
        <dbReference type="SAM" id="MobiDB-lite"/>
    </source>
</evidence>
<keyword evidence="3" id="KW-1185">Reference proteome</keyword>
<sequence length="305" mass="35073">MDRWRNPKRKATEDIIDGPSCSKQSDLNQKKTKWHKYDVEYLSMGFTCSGSEHEQQPQCVLCYDILSNDAMKPSKLRRHLETKHKEHATKCTEFFKNKEQELRQSRKIIKKTAIGSFKENALKASYEVLMLIAKAGKPHTIDEELIVPAAKDVVSAMVGKKAAKDLDLVQLSNNTVKRRIDKMSDNIKEQLIERICKSQHYSRQVDESTDIANKSHLLCYVRYEFEGNIIEDLLFCRYLIHTTAEEVFSTFNEFLTSNGIQWSKCIGISTDGARAMSGRLTGLVARIREINSSVVWHHCCIHRES</sequence>
<accession>A0AAV7TEI0</accession>
<proteinExistence type="predicted"/>
<feature type="compositionally biased region" description="Basic and acidic residues" evidence="1">
    <location>
        <begin position="1"/>
        <end position="13"/>
    </location>
</feature>
<reference evidence="2" key="1">
    <citation type="journal article" date="2022" name="bioRxiv">
        <title>Sequencing and chromosome-scale assembly of the giantPleurodeles waltlgenome.</title>
        <authorList>
            <person name="Brown T."/>
            <person name="Elewa A."/>
            <person name="Iarovenko S."/>
            <person name="Subramanian E."/>
            <person name="Araus A.J."/>
            <person name="Petzold A."/>
            <person name="Susuki M."/>
            <person name="Suzuki K.-i.T."/>
            <person name="Hayashi T."/>
            <person name="Toyoda A."/>
            <person name="Oliveira C."/>
            <person name="Osipova E."/>
            <person name="Leigh N.D."/>
            <person name="Simon A."/>
            <person name="Yun M.H."/>
        </authorList>
    </citation>
    <scope>NUCLEOTIDE SEQUENCE</scope>
    <source>
        <strain evidence="2">20211129_DDA</strain>
        <tissue evidence="2">Liver</tissue>
    </source>
</reference>
<organism evidence="2 3">
    <name type="scientific">Pleurodeles waltl</name>
    <name type="common">Iberian ribbed newt</name>
    <dbReference type="NCBI Taxonomy" id="8319"/>
    <lineage>
        <taxon>Eukaryota</taxon>
        <taxon>Metazoa</taxon>
        <taxon>Chordata</taxon>
        <taxon>Craniata</taxon>
        <taxon>Vertebrata</taxon>
        <taxon>Euteleostomi</taxon>
        <taxon>Amphibia</taxon>
        <taxon>Batrachia</taxon>
        <taxon>Caudata</taxon>
        <taxon>Salamandroidea</taxon>
        <taxon>Salamandridae</taxon>
        <taxon>Pleurodelinae</taxon>
        <taxon>Pleurodeles</taxon>
    </lineage>
</organism>
<dbReference type="EMBL" id="JANPWB010000006">
    <property type="protein sequence ID" value="KAJ1174979.1"/>
    <property type="molecule type" value="Genomic_DNA"/>
</dbReference>
<evidence type="ECO:0008006" key="4">
    <source>
        <dbReference type="Google" id="ProtNLM"/>
    </source>
</evidence>
<protein>
    <recommendedName>
        <fullName evidence="4">Transposase</fullName>
    </recommendedName>
</protein>
<evidence type="ECO:0000313" key="3">
    <source>
        <dbReference type="Proteomes" id="UP001066276"/>
    </source>
</evidence>
<dbReference type="AlphaFoldDB" id="A0AAV7TEI0"/>
<dbReference type="Proteomes" id="UP001066276">
    <property type="component" value="Chromosome 3_2"/>
</dbReference>
<dbReference type="PANTHER" id="PTHR45913">
    <property type="entry name" value="EPM2A-INTERACTING PROTEIN 1"/>
    <property type="match status" value="1"/>
</dbReference>
<feature type="region of interest" description="Disordered" evidence="1">
    <location>
        <begin position="1"/>
        <end position="27"/>
    </location>
</feature>